<dbReference type="InterPro" id="IPR017896">
    <property type="entry name" value="4Fe4S_Fe-S-bd"/>
</dbReference>
<dbReference type="SUPFAM" id="SSF54862">
    <property type="entry name" value="4Fe-4S ferredoxins"/>
    <property type="match status" value="1"/>
</dbReference>
<evidence type="ECO:0000259" key="1">
    <source>
        <dbReference type="PROSITE" id="PS51379"/>
    </source>
</evidence>
<dbReference type="InterPro" id="IPR017900">
    <property type="entry name" value="4Fe4S_Fe_S_CS"/>
</dbReference>
<sequence length="346" mass="39074">MSYETLMNNLGFPESELLRKILKHIMNEEEARVAAELPGSVGEIAKKLGMEEEKVRRILEGLFFKGVVIPKDFRNRDYFRFARDIIQLHDATLASQHMKDAEYAKLWKEFGEKEAHAKIGKIMASAGIKIWRVVPAYNAIKDLPDVLPYENIKEMLKAQKKIAVVPCSCRNVTALAGDGCRYTDEKTWHCIQLGRGAEYVIERGSGKEITVEEALKLIDEIEKDGLVHTWPNTAKIVDPRVTVNCNCCSDCCEFFLSAKFAGVPIESLLEKSRYEAVIDEEKCKGCQTCLERCHFDAIEMYKPKGSKKFKARVIAEKCFGCGVCVVGCEENAIRLKAVRPPDFIPP</sequence>
<dbReference type="EMBL" id="DSLA01000056">
    <property type="protein sequence ID" value="HEH35214.1"/>
    <property type="molecule type" value="Genomic_DNA"/>
</dbReference>
<feature type="domain" description="4Fe-4S ferredoxin-type" evidence="1">
    <location>
        <begin position="274"/>
        <end position="303"/>
    </location>
</feature>
<dbReference type="Gene3D" id="3.30.70.20">
    <property type="match status" value="1"/>
</dbReference>
<dbReference type="Pfam" id="PF13187">
    <property type="entry name" value="Fer4_9"/>
    <property type="match status" value="1"/>
</dbReference>
<reference evidence="2" key="1">
    <citation type="journal article" date="2020" name="mSystems">
        <title>Genome- and Community-Level Interaction Insights into Carbon Utilization and Element Cycling Functions of Hydrothermarchaeota in Hydrothermal Sediment.</title>
        <authorList>
            <person name="Zhou Z."/>
            <person name="Liu Y."/>
            <person name="Xu W."/>
            <person name="Pan J."/>
            <person name="Luo Z.H."/>
            <person name="Li M."/>
        </authorList>
    </citation>
    <scope>NUCLEOTIDE SEQUENCE [LARGE SCALE GENOMIC DNA]</scope>
    <source>
        <strain evidence="2">SpSt-26</strain>
    </source>
</reference>
<dbReference type="GO" id="GO:0016491">
    <property type="term" value="F:oxidoreductase activity"/>
    <property type="evidence" value="ECO:0007669"/>
    <property type="project" value="UniProtKB-ARBA"/>
</dbReference>
<gene>
    <name evidence="2" type="ORF">ENP88_03485</name>
</gene>
<feature type="domain" description="4Fe-4S ferredoxin-type" evidence="1">
    <location>
        <begin position="309"/>
        <end position="338"/>
    </location>
</feature>
<dbReference type="PROSITE" id="PS00198">
    <property type="entry name" value="4FE4S_FER_1"/>
    <property type="match status" value="1"/>
</dbReference>
<dbReference type="PROSITE" id="PS51379">
    <property type="entry name" value="4FE4S_FER_2"/>
    <property type="match status" value="2"/>
</dbReference>
<comment type="caution">
    <text evidence="2">The sequence shown here is derived from an EMBL/GenBank/DDBJ whole genome shotgun (WGS) entry which is preliminary data.</text>
</comment>
<proteinExistence type="predicted"/>
<dbReference type="AlphaFoldDB" id="A0A7J2TJ60"/>
<accession>A0A7J2TJ60</accession>
<name>A0A7J2TJ60_ARCFL</name>
<organism evidence="2">
    <name type="scientific">Archaeoglobus fulgidus</name>
    <dbReference type="NCBI Taxonomy" id="2234"/>
    <lineage>
        <taxon>Archaea</taxon>
        <taxon>Methanobacteriati</taxon>
        <taxon>Methanobacteriota</taxon>
        <taxon>Archaeoglobi</taxon>
        <taxon>Archaeoglobales</taxon>
        <taxon>Archaeoglobaceae</taxon>
        <taxon>Archaeoglobus</taxon>
    </lineage>
</organism>
<evidence type="ECO:0000313" key="2">
    <source>
        <dbReference type="EMBL" id="HEH35214.1"/>
    </source>
</evidence>
<protein>
    <submittedName>
        <fullName evidence="2">(Fe-S)-binding protein</fullName>
    </submittedName>
</protein>